<reference evidence="2" key="1">
    <citation type="submission" date="2022-11" db="UniProtKB">
        <authorList>
            <consortium name="WormBaseParasite"/>
        </authorList>
    </citation>
    <scope>IDENTIFICATION</scope>
</reference>
<protein>
    <submittedName>
        <fullName evidence="2">Uncharacterized protein</fullName>
    </submittedName>
</protein>
<proteinExistence type="predicted"/>
<dbReference type="Proteomes" id="UP000887565">
    <property type="component" value="Unplaced"/>
</dbReference>
<dbReference type="AlphaFoldDB" id="A0A915K3I5"/>
<evidence type="ECO:0000313" key="2">
    <source>
        <dbReference type="WBParaSite" id="nRc.2.0.1.t32393-RA"/>
    </source>
</evidence>
<name>A0A915K3I5_ROMCU</name>
<accession>A0A915K3I5</accession>
<keyword evidence="1" id="KW-1185">Reference proteome</keyword>
<organism evidence="1 2">
    <name type="scientific">Romanomermis culicivorax</name>
    <name type="common">Nematode worm</name>
    <dbReference type="NCBI Taxonomy" id="13658"/>
    <lineage>
        <taxon>Eukaryota</taxon>
        <taxon>Metazoa</taxon>
        <taxon>Ecdysozoa</taxon>
        <taxon>Nematoda</taxon>
        <taxon>Enoplea</taxon>
        <taxon>Dorylaimia</taxon>
        <taxon>Mermithida</taxon>
        <taxon>Mermithoidea</taxon>
        <taxon>Mermithidae</taxon>
        <taxon>Romanomermis</taxon>
    </lineage>
</organism>
<evidence type="ECO:0000313" key="1">
    <source>
        <dbReference type="Proteomes" id="UP000887565"/>
    </source>
</evidence>
<sequence>MPRPPPVTSGFHGQEPYDIYIPNNTLRETEPALVFGRPPVHIKPKALSTDTLNNREFPRTARGEDRISRAVPQRCPRPAVNPFRFSDYPPEDYYDHPQPWYDLPHTSRHEEDS</sequence>
<dbReference type="WBParaSite" id="nRc.2.0.1.t32393-RA">
    <property type="protein sequence ID" value="nRc.2.0.1.t32393-RA"/>
    <property type="gene ID" value="nRc.2.0.1.g32393"/>
</dbReference>